<accession>A0A7R7TTP7</accession>
<dbReference type="SUPFAM" id="SSF55469">
    <property type="entry name" value="FMN-dependent nitroreductase-like"/>
    <property type="match status" value="1"/>
</dbReference>
<keyword evidence="2" id="KW-1185">Reference proteome</keyword>
<evidence type="ECO:0008006" key="3">
    <source>
        <dbReference type="Google" id="ProtNLM"/>
    </source>
</evidence>
<dbReference type="EMBL" id="AP024237">
    <property type="protein sequence ID" value="BCO34862.1"/>
    <property type="molecule type" value="Genomic_DNA"/>
</dbReference>
<name>A0A7R7TTP7_9MYCO</name>
<gene>
    <name evidence="1" type="ORF">MHEC_12950</name>
</gene>
<organism evidence="1 2">
    <name type="scientific">Mycobacterium heckeshornense</name>
    <dbReference type="NCBI Taxonomy" id="110505"/>
    <lineage>
        <taxon>Bacteria</taxon>
        <taxon>Bacillati</taxon>
        <taxon>Actinomycetota</taxon>
        <taxon>Actinomycetes</taxon>
        <taxon>Mycobacteriales</taxon>
        <taxon>Mycobacteriaceae</taxon>
        <taxon>Mycobacterium</taxon>
    </lineage>
</organism>
<dbReference type="InterPro" id="IPR000415">
    <property type="entry name" value="Nitroreductase-like"/>
</dbReference>
<protein>
    <recommendedName>
        <fullName evidence="3">Nitroreductase domain-containing protein</fullName>
    </recommendedName>
</protein>
<dbReference type="Proteomes" id="UP000595446">
    <property type="component" value="Chromosome"/>
</dbReference>
<dbReference type="Gene3D" id="3.40.109.10">
    <property type="entry name" value="NADH Oxidase"/>
    <property type="match status" value="1"/>
</dbReference>
<evidence type="ECO:0000313" key="1">
    <source>
        <dbReference type="EMBL" id="BCO34862.1"/>
    </source>
</evidence>
<dbReference type="InterPro" id="IPR050627">
    <property type="entry name" value="Nitroreductase/BluB"/>
</dbReference>
<sequence length="92" mass="9797">MILALGTKADDQLAWLRAGEAMSIVLLSATTMGMASCAITEPLEISETRDAIHSEVFGTGGYPQMLLRVGWAPANADPLPATPRRRLSSVVE</sequence>
<evidence type="ECO:0000313" key="2">
    <source>
        <dbReference type="Proteomes" id="UP000595446"/>
    </source>
</evidence>
<dbReference type="PANTHER" id="PTHR23026">
    <property type="entry name" value="NADPH NITROREDUCTASE"/>
    <property type="match status" value="1"/>
</dbReference>
<reference evidence="1 2" key="1">
    <citation type="submission" date="2020-12" db="EMBL/GenBank/DDBJ databases">
        <title>Complete genome sequence of Mycobacterium heckeshornense JCM 15655T, closely related to a pathogenic non-tuberculous mycobacterial species Mycobacterium xenopi.</title>
        <authorList>
            <person name="Yoshida M."/>
            <person name="Fukano H."/>
            <person name="Asakura T."/>
            <person name="Suzuki M."/>
            <person name="Hoshino Y."/>
        </authorList>
    </citation>
    <scope>NUCLEOTIDE SEQUENCE [LARGE SCALE GENOMIC DNA]</scope>
    <source>
        <strain evidence="1 2">JCM 15655</strain>
    </source>
</reference>
<dbReference type="PANTHER" id="PTHR23026:SF123">
    <property type="entry name" value="NAD(P)H NITROREDUCTASE RV3131-RELATED"/>
    <property type="match status" value="1"/>
</dbReference>
<dbReference type="GO" id="GO:0016491">
    <property type="term" value="F:oxidoreductase activity"/>
    <property type="evidence" value="ECO:0007669"/>
    <property type="project" value="InterPro"/>
</dbReference>
<dbReference type="AlphaFoldDB" id="A0A7R7TTP7"/>
<proteinExistence type="predicted"/>